<sequence>MKNGPDFMPYKLDSIIEEAWNIGFRMSCDAGTGGLLATLAASKPGGRFLELGTGVGAGTAWMLAGMDALSHLTTVEVDEHVQAVAKDHLGSDERVTFEHAHAATWLSSHAAATDVVYDLIFVDCRPGKFLHLEKALELLAPGGLYIVDDLLPQETWPEDHQPRVDEFLARWPVDGLVATPMRWASGILVATRVN</sequence>
<dbReference type="InterPro" id="IPR029063">
    <property type="entry name" value="SAM-dependent_MTases_sf"/>
</dbReference>
<dbReference type="EMBL" id="JBHSDK010000002">
    <property type="protein sequence ID" value="MFC4334057.1"/>
    <property type="molecule type" value="Genomic_DNA"/>
</dbReference>
<comment type="caution">
    <text evidence="1">The sequence shown here is derived from an EMBL/GenBank/DDBJ whole genome shotgun (WGS) entry which is preliminary data.</text>
</comment>
<keyword evidence="2" id="KW-1185">Reference proteome</keyword>
<dbReference type="Gene3D" id="3.40.50.150">
    <property type="entry name" value="Vaccinia Virus protein VP39"/>
    <property type="match status" value="1"/>
</dbReference>
<evidence type="ECO:0000313" key="2">
    <source>
        <dbReference type="Proteomes" id="UP001595823"/>
    </source>
</evidence>
<dbReference type="GO" id="GO:0008168">
    <property type="term" value="F:methyltransferase activity"/>
    <property type="evidence" value="ECO:0007669"/>
    <property type="project" value="UniProtKB-KW"/>
</dbReference>
<dbReference type="RefSeq" id="WP_380617792.1">
    <property type="nucleotide sequence ID" value="NZ_JBHSDK010000002.1"/>
</dbReference>
<dbReference type="SUPFAM" id="SSF53335">
    <property type="entry name" value="S-adenosyl-L-methionine-dependent methyltransferases"/>
    <property type="match status" value="1"/>
</dbReference>
<protein>
    <submittedName>
        <fullName evidence="1">O-methyltransferase</fullName>
        <ecNumber evidence="1">2.1.1.-</ecNumber>
    </submittedName>
</protein>
<gene>
    <name evidence="1" type="ORF">ACFPET_02470</name>
</gene>
<dbReference type="PANTHER" id="PTHR43167">
    <property type="entry name" value="PUTATIVE (AFU_ORTHOLOGUE AFUA_6G01830)-RELATED"/>
    <property type="match status" value="1"/>
</dbReference>
<keyword evidence="1" id="KW-0489">Methyltransferase</keyword>
<dbReference type="Pfam" id="PF13578">
    <property type="entry name" value="Methyltransf_24"/>
    <property type="match status" value="1"/>
</dbReference>
<evidence type="ECO:0000313" key="1">
    <source>
        <dbReference type="EMBL" id="MFC4334057.1"/>
    </source>
</evidence>
<reference evidence="2" key="1">
    <citation type="journal article" date="2019" name="Int. J. Syst. Evol. Microbiol.">
        <title>The Global Catalogue of Microorganisms (GCM) 10K type strain sequencing project: providing services to taxonomists for standard genome sequencing and annotation.</title>
        <authorList>
            <consortium name="The Broad Institute Genomics Platform"/>
            <consortium name="The Broad Institute Genome Sequencing Center for Infectious Disease"/>
            <person name="Wu L."/>
            <person name="Ma J."/>
        </authorList>
    </citation>
    <scope>NUCLEOTIDE SEQUENCE [LARGE SCALE GENOMIC DNA]</scope>
    <source>
        <strain evidence="2">IBRC-M 10908</strain>
    </source>
</reference>
<keyword evidence="1" id="KW-0808">Transferase</keyword>
<dbReference type="PANTHER" id="PTHR43167:SF1">
    <property type="entry name" value="PUTATIVE (AFU_ORTHOLOGUE AFUA_6G01830)-RELATED"/>
    <property type="match status" value="1"/>
</dbReference>
<accession>A0ABV8TTY7</accession>
<name>A0ABV8TTY7_9ACTN</name>
<dbReference type="GO" id="GO:0032259">
    <property type="term" value="P:methylation"/>
    <property type="evidence" value="ECO:0007669"/>
    <property type="project" value="UniProtKB-KW"/>
</dbReference>
<organism evidence="1 2">
    <name type="scientific">Salininema proteolyticum</name>
    <dbReference type="NCBI Taxonomy" id="1607685"/>
    <lineage>
        <taxon>Bacteria</taxon>
        <taxon>Bacillati</taxon>
        <taxon>Actinomycetota</taxon>
        <taxon>Actinomycetes</taxon>
        <taxon>Glycomycetales</taxon>
        <taxon>Glycomycetaceae</taxon>
        <taxon>Salininema</taxon>
    </lineage>
</organism>
<proteinExistence type="predicted"/>
<dbReference type="CDD" id="cd02440">
    <property type="entry name" value="AdoMet_MTases"/>
    <property type="match status" value="1"/>
</dbReference>
<dbReference type="Proteomes" id="UP001595823">
    <property type="component" value="Unassembled WGS sequence"/>
</dbReference>
<dbReference type="EC" id="2.1.1.-" evidence="1"/>